<accession>A0A9Q3EHD5</accession>
<evidence type="ECO:0000313" key="3">
    <source>
        <dbReference type="Proteomes" id="UP000765509"/>
    </source>
</evidence>
<feature type="region of interest" description="Disordered" evidence="1">
    <location>
        <begin position="96"/>
        <end position="131"/>
    </location>
</feature>
<gene>
    <name evidence="2" type="ORF">O181_062660</name>
</gene>
<evidence type="ECO:0000256" key="1">
    <source>
        <dbReference type="SAM" id="MobiDB-lite"/>
    </source>
</evidence>
<evidence type="ECO:0000313" key="2">
    <source>
        <dbReference type="EMBL" id="MBW0522945.1"/>
    </source>
</evidence>
<proteinExistence type="predicted"/>
<keyword evidence="3" id="KW-1185">Reference proteome</keyword>
<dbReference type="AlphaFoldDB" id="A0A9Q3EHD5"/>
<name>A0A9Q3EHD5_9BASI</name>
<protein>
    <submittedName>
        <fullName evidence="2">Uncharacterized protein</fullName>
    </submittedName>
</protein>
<reference evidence="2" key="1">
    <citation type="submission" date="2021-03" db="EMBL/GenBank/DDBJ databases">
        <title>Draft genome sequence of rust myrtle Austropuccinia psidii MF-1, a brazilian biotype.</title>
        <authorList>
            <person name="Quecine M.C."/>
            <person name="Pachon D.M.R."/>
            <person name="Bonatelli M.L."/>
            <person name="Correr F.H."/>
            <person name="Franceschini L.M."/>
            <person name="Leite T.F."/>
            <person name="Margarido G.R.A."/>
            <person name="Almeida C.A."/>
            <person name="Ferrarezi J.A."/>
            <person name="Labate C.A."/>
        </authorList>
    </citation>
    <scope>NUCLEOTIDE SEQUENCE</scope>
    <source>
        <strain evidence="2">MF-1</strain>
    </source>
</reference>
<dbReference type="Proteomes" id="UP000765509">
    <property type="component" value="Unassembled WGS sequence"/>
</dbReference>
<organism evidence="2 3">
    <name type="scientific">Austropuccinia psidii MF-1</name>
    <dbReference type="NCBI Taxonomy" id="1389203"/>
    <lineage>
        <taxon>Eukaryota</taxon>
        <taxon>Fungi</taxon>
        <taxon>Dikarya</taxon>
        <taxon>Basidiomycota</taxon>
        <taxon>Pucciniomycotina</taxon>
        <taxon>Pucciniomycetes</taxon>
        <taxon>Pucciniales</taxon>
        <taxon>Sphaerophragmiaceae</taxon>
        <taxon>Austropuccinia</taxon>
    </lineage>
</organism>
<sequence>MQDFLKYSKERLDKSHHPPDFKVGDLVLVSILSFNKIKGPKEVKDSFARAFIIGALHFTNAVQLELTGELMNKNSNLPISLMKTYSSRNKKLFPLRNKPPLEIPPLKEGEEVFFESPEDKEDKKTKKGNTL</sequence>
<dbReference type="EMBL" id="AVOT02029931">
    <property type="protein sequence ID" value="MBW0522945.1"/>
    <property type="molecule type" value="Genomic_DNA"/>
</dbReference>
<comment type="caution">
    <text evidence="2">The sequence shown here is derived from an EMBL/GenBank/DDBJ whole genome shotgun (WGS) entry which is preliminary data.</text>
</comment>